<dbReference type="Pfam" id="PF06585">
    <property type="entry name" value="JHBP"/>
    <property type="match status" value="1"/>
</dbReference>
<feature type="signal peptide" evidence="4">
    <location>
        <begin position="1"/>
        <end position="20"/>
    </location>
</feature>
<dbReference type="STRING" id="224129.A0A1W4WAR8"/>
<dbReference type="AlphaFoldDB" id="A0A1W4WAR8"/>
<dbReference type="GeneID" id="108734156"/>
<evidence type="ECO:0000256" key="4">
    <source>
        <dbReference type="SAM" id="SignalP"/>
    </source>
</evidence>
<dbReference type="Proteomes" id="UP000192223">
    <property type="component" value="Unplaced"/>
</dbReference>
<dbReference type="Gene3D" id="3.15.10.30">
    <property type="entry name" value="Haemolymph juvenile hormone binding protein"/>
    <property type="match status" value="1"/>
</dbReference>
<feature type="chain" id="PRO_5010731901" evidence="4">
    <location>
        <begin position="21"/>
        <end position="249"/>
    </location>
</feature>
<organism evidence="5 6">
    <name type="scientific">Agrilus planipennis</name>
    <name type="common">Emerald ash borer</name>
    <name type="synonym">Agrilus marcopoli</name>
    <dbReference type="NCBI Taxonomy" id="224129"/>
    <lineage>
        <taxon>Eukaryota</taxon>
        <taxon>Metazoa</taxon>
        <taxon>Ecdysozoa</taxon>
        <taxon>Arthropoda</taxon>
        <taxon>Hexapoda</taxon>
        <taxon>Insecta</taxon>
        <taxon>Pterygota</taxon>
        <taxon>Neoptera</taxon>
        <taxon>Endopterygota</taxon>
        <taxon>Coleoptera</taxon>
        <taxon>Polyphaga</taxon>
        <taxon>Elateriformia</taxon>
        <taxon>Buprestoidea</taxon>
        <taxon>Buprestidae</taxon>
        <taxon>Agrilinae</taxon>
        <taxon>Agrilus</taxon>
    </lineage>
</organism>
<dbReference type="GO" id="GO:0005615">
    <property type="term" value="C:extracellular space"/>
    <property type="evidence" value="ECO:0007669"/>
    <property type="project" value="TreeGrafter"/>
</dbReference>
<evidence type="ECO:0000256" key="1">
    <source>
        <dbReference type="ARBA" id="ARBA00022729"/>
    </source>
</evidence>
<keyword evidence="2" id="KW-0090">Biological rhythms</keyword>
<dbReference type="FunFam" id="3.15.10.30:FF:000001">
    <property type="entry name" value="Takeout-like protein 1"/>
    <property type="match status" value="1"/>
</dbReference>
<dbReference type="KEGG" id="apln:108734156"/>
<dbReference type="InterPro" id="IPR038606">
    <property type="entry name" value="To_sf"/>
</dbReference>
<dbReference type="InParanoid" id="A0A1W4WAR8"/>
<name>A0A1W4WAR8_AGRPL</name>
<evidence type="ECO:0000256" key="2">
    <source>
        <dbReference type="ARBA" id="ARBA00023108"/>
    </source>
</evidence>
<dbReference type="SMART" id="SM00700">
    <property type="entry name" value="JHBP"/>
    <property type="match status" value="1"/>
</dbReference>
<evidence type="ECO:0000256" key="3">
    <source>
        <dbReference type="ARBA" id="ARBA00060902"/>
    </source>
</evidence>
<accession>A0A1W4WAR8</accession>
<keyword evidence="5" id="KW-1185">Reference proteome</keyword>
<comment type="similarity">
    <text evidence="3">Belongs to the TO family.</text>
</comment>
<dbReference type="PANTHER" id="PTHR11008:SF39">
    <property type="entry name" value="CIRCADIAN CLOCK-CONTROLLED PROTEIN-LIKE PROTEIN"/>
    <property type="match status" value="1"/>
</dbReference>
<dbReference type="PANTHER" id="PTHR11008">
    <property type="entry name" value="PROTEIN TAKEOUT-LIKE PROTEIN"/>
    <property type="match status" value="1"/>
</dbReference>
<evidence type="ECO:0000313" key="5">
    <source>
        <dbReference type="Proteomes" id="UP000192223"/>
    </source>
</evidence>
<dbReference type="OrthoDB" id="8185902at2759"/>
<protein>
    <submittedName>
        <fullName evidence="6">Protein takeout</fullName>
    </submittedName>
</protein>
<evidence type="ECO:0000313" key="6">
    <source>
        <dbReference type="RefSeq" id="XP_018321086.1"/>
    </source>
</evidence>
<keyword evidence="1 4" id="KW-0732">Signal</keyword>
<sequence>MKLVGTIAFACVYLNVIVNAGPIPKYIHLCKRNDPEVGKCVRASIEVLRPHLKSGIPELGVPTLEPFHIPKIDIIRGQNSNNFRAGLSNIDVFGASDFQIKKLKVDVPERTISAVVEIPVLMLIADYDVDARILVVPVKGEGKVHANATAITGKAIGKYEIEERADGRYIKFTTLNVNLNVGDYNVKLENLFQGDPTLGQAANSILNDNKEELIKHAIPFLEEKVSEILLDTANNIVRNFKYDEVFPEK</sequence>
<dbReference type="RefSeq" id="XP_018321086.1">
    <property type="nucleotide sequence ID" value="XM_018465584.1"/>
</dbReference>
<reference evidence="6" key="1">
    <citation type="submission" date="2025-08" db="UniProtKB">
        <authorList>
            <consortium name="RefSeq"/>
        </authorList>
    </citation>
    <scope>IDENTIFICATION</scope>
    <source>
        <tissue evidence="6">Entire body</tissue>
    </source>
</reference>
<proteinExistence type="inferred from homology"/>
<gene>
    <name evidence="6" type="primary">LOC108734156</name>
</gene>
<dbReference type="GO" id="GO:0007623">
    <property type="term" value="P:circadian rhythm"/>
    <property type="evidence" value="ECO:0007669"/>
    <property type="project" value="UniProtKB-ARBA"/>
</dbReference>
<dbReference type="InterPro" id="IPR010562">
    <property type="entry name" value="Haemolymph_juvenile_hormone-bd"/>
</dbReference>